<name>A0A8T0G8D6_CERPU</name>
<dbReference type="Proteomes" id="UP000822688">
    <property type="component" value="Chromosome 12"/>
</dbReference>
<feature type="region of interest" description="Disordered" evidence="1">
    <location>
        <begin position="1"/>
        <end position="29"/>
    </location>
</feature>
<gene>
    <name evidence="2" type="ORF">KC19_12G104300</name>
</gene>
<evidence type="ECO:0000313" key="2">
    <source>
        <dbReference type="EMBL" id="KAG0554604.1"/>
    </source>
</evidence>
<protein>
    <submittedName>
        <fullName evidence="2">Uncharacterized protein</fullName>
    </submittedName>
</protein>
<reference evidence="2" key="1">
    <citation type="submission" date="2020-06" db="EMBL/GenBank/DDBJ databases">
        <title>WGS assembly of Ceratodon purpureus strain R40.</title>
        <authorList>
            <person name="Carey S.B."/>
            <person name="Jenkins J."/>
            <person name="Shu S."/>
            <person name="Lovell J.T."/>
            <person name="Sreedasyam A."/>
            <person name="Maumus F."/>
            <person name="Tiley G.P."/>
            <person name="Fernandez-Pozo N."/>
            <person name="Barry K."/>
            <person name="Chen C."/>
            <person name="Wang M."/>
            <person name="Lipzen A."/>
            <person name="Daum C."/>
            <person name="Saski C.A."/>
            <person name="Payton A.C."/>
            <person name="Mcbreen J.C."/>
            <person name="Conrad R.E."/>
            <person name="Kollar L.M."/>
            <person name="Olsson S."/>
            <person name="Huttunen S."/>
            <person name="Landis J.B."/>
            <person name="Wickett N.J."/>
            <person name="Johnson M.G."/>
            <person name="Rensing S.A."/>
            <person name="Grimwood J."/>
            <person name="Schmutz J."/>
            <person name="Mcdaniel S.F."/>
        </authorList>
    </citation>
    <scope>NUCLEOTIDE SEQUENCE</scope>
    <source>
        <strain evidence="2">R40</strain>
    </source>
</reference>
<organism evidence="2 3">
    <name type="scientific">Ceratodon purpureus</name>
    <name type="common">Fire moss</name>
    <name type="synonym">Dicranum purpureum</name>
    <dbReference type="NCBI Taxonomy" id="3225"/>
    <lineage>
        <taxon>Eukaryota</taxon>
        <taxon>Viridiplantae</taxon>
        <taxon>Streptophyta</taxon>
        <taxon>Embryophyta</taxon>
        <taxon>Bryophyta</taxon>
        <taxon>Bryophytina</taxon>
        <taxon>Bryopsida</taxon>
        <taxon>Dicranidae</taxon>
        <taxon>Pseudoditrichales</taxon>
        <taxon>Ditrichaceae</taxon>
        <taxon>Ceratodon</taxon>
    </lineage>
</organism>
<sequence length="104" mass="11851">MWVQPRADCYHDSPPGPVSSSTSMPFSQPKSVREYGDHAPGFWSDFAMLSMQTVFPIWHVFGCRSETYRRLLFESCEDLASDDIFECCATHSPFSFALNVDRCV</sequence>
<proteinExistence type="predicted"/>
<feature type="compositionally biased region" description="Polar residues" evidence="1">
    <location>
        <begin position="18"/>
        <end position="29"/>
    </location>
</feature>
<evidence type="ECO:0000256" key="1">
    <source>
        <dbReference type="SAM" id="MobiDB-lite"/>
    </source>
</evidence>
<dbReference type="AlphaFoldDB" id="A0A8T0G8D6"/>
<dbReference type="EMBL" id="CM026433">
    <property type="protein sequence ID" value="KAG0554604.1"/>
    <property type="molecule type" value="Genomic_DNA"/>
</dbReference>
<accession>A0A8T0G8D6</accession>
<keyword evidence="3" id="KW-1185">Reference proteome</keyword>
<evidence type="ECO:0000313" key="3">
    <source>
        <dbReference type="Proteomes" id="UP000822688"/>
    </source>
</evidence>
<comment type="caution">
    <text evidence="2">The sequence shown here is derived from an EMBL/GenBank/DDBJ whole genome shotgun (WGS) entry which is preliminary data.</text>
</comment>